<comment type="caution">
    <text evidence="1">The sequence shown here is derived from an EMBL/GenBank/DDBJ whole genome shotgun (WGS) entry which is preliminary data.</text>
</comment>
<organism evidence="1 2">
    <name type="scientific">Streptomyces longisporoflavus</name>
    <dbReference type="NCBI Taxonomy" id="28044"/>
    <lineage>
        <taxon>Bacteria</taxon>
        <taxon>Bacillati</taxon>
        <taxon>Actinomycetota</taxon>
        <taxon>Actinomycetes</taxon>
        <taxon>Kitasatosporales</taxon>
        <taxon>Streptomycetaceae</taxon>
        <taxon>Streptomyces</taxon>
    </lineage>
</organism>
<keyword evidence="2" id="KW-1185">Reference proteome</keyword>
<reference evidence="1 2" key="1">
    <citation type="submission" date="2024-10" db="EMBL/GenBank/DDBJ databases">
        <title>The Natural Products Discovery Center: Release of the First 8490 Sequenced Strains for Exploring Actinobacteria Biosynthetic Diversity.</title>
        <authorList>
            <person name="Kalkreuter E."/>
            <person name="Kautsar S.A."/>
            <person name="Yang D."/>
            <person name="Bader C.D."/>
            <person name="Teijaro C.N."/>
            <person name="Fluegel L."/>
            <person name="Davis C.M."/>
            <person name="Simpson J.R."/>
            <person name="Lauterbach L."/>
            <person name="Steele A.D."/>
            <person name="Gui C."/>
            <person name="Meng S."/>
            <person name="Li G."/>
            <person name="Viehrig K."/>
            <person name="Ye F."/>
            <person name="Su P."/>
            <person name="Kiefer A.F."/>
            <person name="Nichols A."/>
            <person name="Cepeda A.J."/>
            <person name="Yan W."/>
            <person name="Fan B."/>
            <person name="Jiang Y."/>
            <person name="Adhikari A."/>
            <person name="Zheng C.-J."/>
            <person name="Schuster L."/>
            <person name="Cowan T.M."/>
            <person name="Smanski M.J."/>
            <person name="Chevrette M.G."/>
            <person name="De Carvalho L.P.S."/>
            <person name="Shen B."/>
        </authorList>
    </citation>
    <scope>NUCLEOTIDE SEQUENCE [LARGE SCALE GENOMIC DNA]</scope>
    <source>
        <strain evidence="1 2">NPDC017990</strain>
    </source>
</reference>
<sequence length="86" mass="9334">MIAVGSGLDFAGNDLKEIPSDDLEEILAAFPRQGFKQEAVDNILSLCRTKPASVLMHPFAEVGRRHLAGFPVPTVEDLLLAAPFEE</sequence>
<proteinExistence type="predicted"/>
<accession>A0ABW7QH53</accession>
<name>A0ABW7QH53_9ACTN</name>
<dbReference type="Proteomes" id="UP001610818">
    <property type="component" value="Unassembled WGS sequence"/>
</dbReference>
<protein>
    <submittedName>
        <fullName evidence="1">Uncharacterized protein</fullName>
    </submittedName>
</protein>
<gene>
    <name evidence="1" type="ORF">ACH4F9_04660</name>
</gene>
<evidence type="ECO:0000313" key="1">
    <source>
        <dbReference type="EMBL" id="MFH8544289.1"/>
    </source>
</evidence>
<dbReference type="RefSeq" id="WP_397709269.1">
    <property type="nucleotide sequence ID" value="NZ_JBIRGN010000001.1"/>
</dbReference>
<dbReference type="EMBL" id="JBIRGQ010000001">
    <property type="protein sequence ID" value="MFH8544289.1"/>
    <property type="molecule type" value="Genomic_DNA"/>
</dbReference>
<evidence type="ECO:0000313" key="2">
    <source>
        <dbReference type="Proteomes" id="UP001610818"/>
    </source>
</evidence>